<comment type="caution">
    <text evidence="2">The sequence shown here is derived from an EMBL/GenBank/DDBJ whole genome shotgun (WGS) entry which is preliminary data.</text>
</comment>
<name>A0A9D9N6Z4_9FIRM</name>
<dbReference type="GO" id="GO:0051607">
    <property type="term" value="P:defense response to virus"/>
    <property type="evidence" value="ECO:0007669"/>
    <property type="project" value="UniProtKB-KW"/>
</dbReference>
<keyword evidence="1" id="KW-0051">Antiviral defense</keyword>
<dbReference type="InterPro" id="IPR021124">
    <property type="entry name" value="CRISPR-assoc_prot_Cas5"/>
</dbReference>
<evidence type="ECO:0000313" key="3">
    <source>
        <dbReference type="Proteomes" id="UP000823618"/>
    </source>
</evidence>
<accession>A0A9D9N6Z4</accession>
<proteinExistence type="predicted"/>
<dbReference type="Pfam" id="PF09704">
    <property type="entry name" value="Cas_Cas5d"/>
    <property type="match status" value="1"/>
</dbReference>
<evidence type="ECO:0000313" key="2">
    <source>
        <dbReference type="EMBL" id="MBO8462632.1"/>
    </source>
</evidence>
<gene>
    <name evidence="2" type="primary">cas5</name>
    <name evidence="2" type="ORF">IAC13_01725</name>
</gene>
<organism evidence="2 3">
    <name type="scientific">Candidatus Scybalomonas excrementavium</name>
    <dbReference type="NCBI Taxonomy" id="2840943"/>
    <lineage>
        <taxon>Bacteria</taxon>
        <taxon>Bacillati</taxon>
        <taxon>Bacillota</taxon>
        <taxon>Clostridia</taxon>
        <taxon>Lachnospirales</taxon>
        <taxon>Lachnospiraceae</taxon>
        <taxon>Lachnospiraceae incertae sedis</taxon>
        <taxon>Candidatus Scybalomonas</taxon>
    </lineage>
</organism>
<reference evidence="2" key="2">
    <citation type="journal article" date="2021" name="PeerJ">
        <title>Extensive microbial diversity within the chicken gut microbiome revealed by metagenomics and culture.</title>
        <authorList>
            <person name="Gilroy R."/>
            <person name="Ravi A."/>
            <person name="Getino M."/>
            <person name="Pursley I."/>
            <person name="Horton D.L."/>
            <person name="Alikhan N.F."/>
            <person name="Baker D."/>
            <person name="Gharbi K."/>
            <person name="Hall N."/>
            <person name="Watson M."/>
            <person name="Adriaenssens E.M."/>
            <person name="Foster-Nyarko E."/>
            <person name="Jarju S."/>
            <person name="Secka A."/>
            <person name="Antonio M."/>
            <person name="Oren A."/>
            <person name="Chaudhuri R.R."/>
            <person name="La Ragione R."/>
            <person name="Hildebrand F."/>
            <person name="Pallen M.J."/>
        </authorList>
    </citation>
    <scope>NUCLEOTIDE SEQUENCE</scope>
    <source>
        <strain evidence="2">E3-2379</strain>
    </source>
</reference>
<protein>
    <submittedName>
        <fullName evidence="2">CRISPR-associated protein Cas5</fullName>
    </submittedName>
</protein>
<dbReference type="InterPro" id="IPR013422">
    <property type="entry name" value="CRISPR-assoc_prot_Cas5_N"/>
</dbReference>
<dbReference type="NCBIfam" id="TIGR02593">
    <property type="entry name" value="CRISPR_cas5"/>
    <property type="match status" value="1"/>
</dbReference>
<dbReference type="AlphaFoldDB" id="A0A9D9N6Z4"/>
<sequence length="234" mass="27334">MMKAIRVECFQNMVNYRKPTSFLLKETYPLPPYSTVLGMIHFACGFQEFHPMRLSIQGTNNGTISDLYTRYSFTPGGKYEADRHQLISDGQYGIFKGIAHTELICENHMIFHIVPSEEDFELVYQSLKYPKKYLALGRHEDILDIWNVDIVELRKEEEAISTHNIYIPVDFSIELNQVVPIFNLTYEYEIVKGMRRWKKDGGRVRAYYLPKNQVIDNIYVDDFSEQPAVVALTK</sequence>
<dbReference type="EMBL" id="JADIML010000053">
    <property type="protein sequence ID" value="MBO8462632.1"/>
    <property type="molecule type" value="Genomic_DNA"/>
</dbReference>
<dbReference type="Proteomes" id="UP000823618">
    <property type="component" value="Unassembled WGS sequence"/>
</dbReference>
<evidence type="ECO:0000256" key="1">
    <source>
        <dbReference type="ARBA" id="ARBA00023118"/>
    </source>
</evidence>
<reference evidence="2" key="1">
    <citation type="submission" date="2020-10" db="EMBL/GenBank/DDBJ databases">
        <authorList>
            <person name="Gilroy R."/>
        </authorList>
    </citation>
    <scope>NUCLEOTIDE SEQUENCE</scope>
    <source>
        <strain evidence="2">E3-2379</strain>
    </source>
</reference>
<dbReference type="GO" id="GO:0043571">
    <property type="term" value="P:maintenance of CRISPR repeat elements"/>
    <property type="evidence" value="ECO:0007669"/>
    <property type="project" value="InterPro"/>
</dbReference>